<proteinExistence type="predicted"/>
<accession>A0A6P5ZLE4</accession>
<keyword evidence="2" id="KW-1185">Reference proteome</keyword>
<feature type="region of interest" description="Disordered" evidence="1">
    <location>
        <begin position="22"/>
        <end position="48"/>
    </location>
</feature>
<dbReference type="Proteomes" id="UP000515121">
    <property type="component" value="Unplaced"/>
</dbReference>
<dbReference type="RefSeq" id="XP_022753220.1">
    <property type="nucleotide sequence ID" value="XM_022897485.1"/>
</dbReference>
<reference evidence="3" key="1">
    <citation type="submission" date="2025-08" db="UniProtKB">
        <authorList>
            <consortium name="RefSeq"/>
        </authorList>
    </citation>
    <scope>IDENTIFICATION</scope>
    <source>
        <tissue evidence="3">Fruit stalk</tissue>
    </source>
</reference>
<feature type="compositionally biased region" description="Low complexity" evidence="1">
    <location>
        <begin position="36"/>
        <end position="48"/>
    </location>
</feature>
<name>A0A6P5ZLE4_DURZI</name>
<dbReference type="PANTHER" id="PTHR37237">
    <property type="entry name" value="OS02G0567000 PROTEIN"/>
    <property type="match status" value="1"/>
</dbReference>
<dbReference type="KEGG" id="dzi:111301659"/>
<evidence type="ECO:0000256" key="1">
    <source>
        <dbReference type="SAM" id="MobiDB-lite"/>
    </source>
</evidence>
<feature type="compositionally biased region" description="Basic and acidic residues" evidence="1">
    <location>
        <begin position="150"/>
        <end position="161"/>
    </location>
</feature>
<dbReference type="OrthoDB" id="1629067at2759"/>
<gene>
    <name evidence="3" type="primary">LOC111301659</name>
</gene>
<evidence type="ECO:0000313" key="3">
    <source>
        <dbReference type="RefSeq" id="XP_022753220.1"/>
    </source>
</evidence>
<evidence type="ECO:0000313" key="2">
    <source>
        <dbReference type="Proteomes" id="UP000515121"/>
    </source>
</evidence>
<dbReference type="AlphaFoldDB" id="A0A6P5ZLE4"/>
<dbReference type="PANTHER" id="PTHR37237:SF1">
    <property type="entry name" value="OS02G0567000 PROTEIN"/>
    <property type="match status" value="1"/>
</dbReference>
<feature type="region of interest" description="Disordered" evidence="1">
    <location>
        <begin position="140"/>
        <end position="161"/>
    </location>
</feature>
<dbReference type="GeneID" id="111301659"/>
<sequence>MRGIGGPLLTIGDLLSDVGEEYGAAPDHHHHDDATLPSLSSSSSSILDSNDAPQTLDLTRLFQVNYEKLSEALAGSDHSWTALTLKLCAALETANQLVQSNGINVRLLSEKVAEVEKIVKRGDSAITAARTISISLNQKGGSSVGGLTKEQSRSHQEYKMS</sequence>
<organism evidence="2 3">
    <name type="scientific">Durio zibethinus</name>
    <name type="common">Durian</name>
    <dbReference type="NCBI Taxonomy" id="66656"/>
    <lineage>
        <taxon>Eukaryota</taxon>
        <taxon>Viridiplantae</taxon>
        <taxon>Streptophyta</taxon>
        <taxon>Embryophyta</taxon>
        <taxon>Tracheophyta</taxon>
        <taxon>Spermatophyta</taxon>
        <taxon>Magnoliopsida</taxon>
        <taxon>eudicotyledons</taxon>
        <taxon>Gunneridae</taxon>
        <taxon>Pentapetalae</taxon>
        <taxon>rosids</taxon>
        <taxon>malvids</taxon>
        <taxon>Malvales</taxon>
        <taxon>Malvaceae</taxon>
        <taxon>Helicteroideae</taxon>
        <taxon>Durio</taxon>
    </lineage>
</organism>
<protein>
    <submittedName>
        <fullName evidence="3">Uncharacterized protein LOC111301659</fullName>
    </submittedName>
</protein>